<dbReference type="GO" id="GO:0005524">
    <property type="term" value="F:ATP binding"/>
    <property type="evidence" value="ECO:0007669"/>
    <property type="project" value="UniProtKB-KW"/>
</dbReference>
<dbReference type="InterPro" id="IPR010559">
    <property type="entry name" value="Sig_transdc_His_kin_internal"/>
</dbReference>
<evidence type="ECO:0000256" key="8">
    <source>
        <dbReference type="ARBA" id="ARBA00022840"/>
    </source>
</evidence>
<comment type="subcellular location">
    <subcellularLocation>
        <location evidence="1">Cell membrane</location>
        <topology evidence="1">Multi-pass membrane protein</topology>
    </subcellularLocation>
</comment>
<name>A0AA41KCU3_9FIRM</name>
<evidence type="ECO:0000256" key="5">
    <source>
        <dbReference type="ARBA" id="ARBA00022692"/>
    </source>
</evidence>
<dbReference type="InterPro" id="IPR036890">
    <property type="entry name" value="HATPase_C_sf"/>
</dbReference>
<gene>
    <name evidence="15" type="ORF">GPL26_30000</name>
</gene>
<evidence type="ECO:0000256" key="10">
    <source>
        <dbReference type="ARBA" id="ARBA00023012"/>
    </source>
</evidence>
<dbReference type="EMBL" id="WQPS01000164">
    <property type="protein sequence ID" value="MBT9813805.1"/>
    <property type="molecule type" value="Genomic_DNA"/>
</dbReference>
<dbReference type="InterPro" id="IPR003594">
    <property type="entry name" value="HATPase_dom"/>
</dbReference>
<keyword evidence="2" id="KW-1003">Cell membrane</keyword>
<evidence type="ECO:0000256" key="7">
    <source>
        <dbReference type="ARBA" id="ARBA00022777"/>
    </source>
</evidence>
<keyword evidence="9 12" id="KW-1133">Transmembrane helix</keyword>
<dbReference type="SUPFAM" id="SSF55874">
    <property type="entry name" value="ATPase domain of HSP90 chaperone/DNA topoisomerase II/histidine kinase"/>
    <property type="match status" value="1"/>
</dbReference>
<organism evidence="15 16">
    <name type="scientific">Enterocloster citroniae</name>
    <dbReference type="NCBI Taxonomy" id="358743"/>
    <lineage>
        <taxon>Bacteria</taxon>
        <taxon>Bacillati</taxon>
        <taxon>Bacillota</taxon>
        <taxon>Clostridia</taxon>
        <taxon>Lachnospirales</taxon>
        <taxon>Lachnospiraceae</taxon>
        <taxon>Enterocloster</taxon>
    </lineage>
</organism>
<evidence type="ECO:0000256" key="4">
    <source>
        <dbReference type="ARBA" id="ARBA00022679"/>
    </source>
</evidence>
<evidence type="ECO:0000256" key="2">
    <source>
        <dbReference type="ARBA" id="ARBA00022475"/>
    </source>
</evidence>
<evidence type="ECO:0000256" key="12">
    <source>
        <dbReference type="SAM" id="Phobius"/>
    </source>
</evidence>
<evidence type="ECO:0000259" key="13">
    <source>
        <dbReference type="Pfam" id="PF02518"/>
    </source>
</evidence>
<dbReference type="GO" id="GO:0005886">
    <property type="term" value="C:plasma membrane"/>
    <property type="evidence" value="ECO:0007669"/>
    <property type="project" value="UniProtKB-SubCell"/>
</dbReference>
<evidence type="ECO:0000256" key="11">
    <source>
        <dbReference type="ARBA" id="ARBA00023136"/>
    </source>
</evidence>
<evidence type="ECO:0000256" key="6">
    <source>
        <dbReference type="ARBA" id="ARBA00022741"/>
    </source>
</evidence>
<comment type="caution">
    <text evidence="15">The sequence shown here is derived from an EMBL/GenBank/DDBJ whole genome shotgun (WGS) entry which is preliminary data.</text>
</comment>
<keyword evidence="11 12" id="KW-0472">Membrane</keyword>
<evidence type="ECO:0000256" key="3">
    <source>
        <dbReference type="ARBA" id="ARBA00022553"/>
    </source>
</evidence>
<evidence type="ECO:0000313" key="15">
    <source>
        <dbReference type="EMBL" id="MBT9813805.1"/>
    </source>
</evidence>
<dbReference type="Proteomes" id="UP000708338">
    <property type="component" value="Unassembled WGS sequence"/>
</dbReference>
<keyword evidence="4" id="KW-0808">Transferase</keyword>
<accession>A0AA41KCU3</accession>
<keyword evidence="10" id="KW-0902">Two-component regulatory system</keyword>
<dbReference type="PANTHER" id="PTHR34220">
    <property type="entry name" value="SENSOR HISTIDINE KINASE YPDA"/>
    <property type="match status" value="1"/>
</dbReference>
<keyword evidence="3" id="KW-0597">Phosphoprotein</keyword>
<reference evidence="15" key="1">
    <citation type="journal article" date="2021" name="Gut Microbes">
        <title>A synthetic consortium of 100 gut commensals modulates the composition and function in a colon model of the microbiome of elderly subjects.</title>
        <authorList>
            <person name="Perez M."/>
            <person name="Ntemiri A."/>
            <person name="Tan H."/>
            <person name="Harris H.M.B."/>
            <person name="Roager H.M."/>
            <person name="Ribiere C."/>
            <person name="O'Toole P.W."/>
        </authorList>
    </citation>
    <scope>NUCLEOTIDE SEQUENCE</scope>
    <source>
        <strain evidence="15">MCC335</strain>
    </source>
</reference>
<evidence type="ECO:0000256" key="1">
    <source>
        <dbReference type="ARBA" id="ARBA00004651"/>
    </source>
</evidence>
<dbReference type="Gene3D" id="3.30.565.10">
    <property type="entry name" value="Histidine kinase-like ATPase, C-terminal domain"/>
    <property type="match status" value="1"/>
</dbReference>
<keyword evidence="5 12" id="KW-0812">Transmembrane</keyword>
<evidence type="ECO:0000256" key="9">
    <source>
        <dbReference type="ARBA" id="ARBA00022989"/>
    </source>
</evidence>
<evidence type="ECO:0008006" key="17">
    <source>
        <dbReference type="Google" id="ProtNLM"/>
    </source>
</evidence>
<feature type="domain" description="Signal transduction histidine kinase internal region" evidence="14">
    <location>
        <begin position="383"/>
        <end position="463"/>
    </location>
</feature>
<feature type="domain" description="Histidine kinase/HSP90-like ATPase" evidence="13">
    <location>
        <begin position="481"/>
        <end position="587"/>
    </location>
</feature>
<dbReference type="Pfam" id="PF06580">
    <property type="entry name" value="His_kinase"/>
    <property type="match status" value="1"/>
</dbReference>
<feature type="transmembrane region" description="Helical" evidence="12">
    <location>
        <begin position="295"/>
        <end position="316"/>
    </location>
</feature>
<dbReference type="PANTHER" id="PTHR34220:SF11">
    <property type="entry name" value="SENSOR PROTEIN KINASE HPTS"/>
    <property type="match status" value="1"/>
</dbReference>
<protein>
    <recommendedName>
        <fullName evidence="17">Signal transduction histidine kinase internal region domain-containing protein</fullName>
    </recommendedName>
</protein>
<proteinExistence type="predicted"/>
<keyword evidence="7" id="KW-0418">Kinase</keyword>
<evidence type="ECO:0000313" key="16">
    <source>
        <dbReference type="Proteomes" id="UP000708338"/>
    </source>
</evidence>
<keyword evidence="8" id="KW-0067">ATP-binding</keyword>
<keyword evidence="6" id="KW-0547">Nucleotide-binding</keyword>
<dbReference type="GO" id="GO:0000155">
    <property type="term" value="F:phosphorelay sensor kinase activity"/>
    <property type="evidence" value="ECO:0007669"/>
    <property type="project" value="InterPro"/>
</dbReference>
<feature type="transmembrane region" description="Helical" evidence="12">
    <location>
        <begin position="21"/>
        <end position="45"/>
    </location>
</feature>
<dbReference type="Pfam" id="PF02518">
    <property type="entry name" value="HATPase_c"/>
    <property type="match status" value="1"/>
</dbReference>
<sequence length="589" mass="68135">MYSPGIQKGAYKMLKRSLRNSFLRIASLICLPILCVGTLVFYFSFTTLVKETQNRINASCHLMEQSLTNVFREVNKQKSLFEGNSILYLTILQLLNNETLTYEQVQTLRTITPIFNSTLGYDNIYHSLYVYMPNRFDNFFSSNNRRENLKTTRDPEWYQTFLNMPEDENILIQRRTIRESSLLTYDVISIYQRFHKNNVIVINIRSSYFENILTDVAELENMQFFLLDLKNQPLVSSLNTEDSHGIDFTSIMEQDSDTITIRHQDYFVEAVNDNPYMNYVFLIPRRSLYALSNKILATTFLTGGLGLLISISIAWYTNDQRRNQIFSILSVFEAAEKQQQLPEMVPVITDEYSLILNNIIKTFLRNNELNMKLTNLQYQKASAELVALQCQLNPHFLFNTLQTINFELMQLPGSAGAVRMLANLSHLLRYTLDSPEKLPSLQDEILATKEYIALQKVRYGDTFDVLWDYEEDALQELVKRLLIQPIIENSLLYGMKGKQGKMIIKIKILKQNHALNYTIIDNGTGMAPARLREIAECLKQENYVPHNHIGLANTNQRIKLQYPGSPGIHLYSKENMGTIVSWSCPLAEP</sequence>
<dbReference type="InterPro" id="IPR050640">
    <property type="entry name" value="Bact_2-comp_sensor_kinase"/>
</dbReference>
<dbReference type="AlphaFoldDB" id="A0AA41KCU3"/>
<evidence type="ECO:0000259" key="14">
    <source>
        <dbReference type="Pfam" id="PF06580"/>
    </source>
</evidence>